<dbReference type="Gene3D" id="3.30.70.260">
    <property type="match status" value="1"/>
</dbReference>
<organism evidence="3 4">
    <name type="scientific">Varibaculum cambriense</name>
    <dbReference type="NCBI Taxonomy" id="184870"/>
    <lineage>
        <taxon>Bacteria</taxon>
        <taxon>Bacillati</taxon>
        <taxon>Actinomycetota</taxon>
        <taxon>Actinomycetes</taxon>
        <taxon>Actinomycetales</taxon>
        <taxon>Actinomycetaceae</taxon>
        <taxon>Varibaculum</taxon>
    </lineage>
</organism>
<dbReference type="NCBIfam" id="NF001220">
    <property type="entry name" value="PRK00194.1"/>
    <property type="match status" value="1"/>
</dbReference>
<dbReference type="PANTHER" id="PTHR34875:SF6">
    <property type="entry name" value="UPF0237 PROTEIN MJ1558"/>
    <property type="match status" value="1"/>
</dbReference>
<dbReference type="AlphaFoldDB" id="A0AB34X1B5"/>
<dbReference type="SUPFAM" id="SSF55021">
    <property type="entry name" value="ACT-like"/>
    <property type="match status" value="1"/>
</dbReference>
<evidence type="ECO:0000313" key="4">
    <source>
        <dbReference type="Proteomes" id="UP000070572"/>
    </source>
</evidence>
<feature type="domain" description="ACT" evidence="2">
    <location>
        <begin position="24"/>
        <end position="102"/>
    </location>
</feature>
<evidence type="ECO:0000259" key="2">
    <source>
        <dbReference type="PROSITE" id="PS51671"/>
    </source>
</evidence>
<gene>
    <name evidence="3" type="ORF">HMPREF1862_00231</name>
</gene>
<dbReference type="InterPro" id="IPR002912">
    <property type="entry name" value="ACT_dom"/>
</dbReference>
<dbReference type="CDD" id="cd04872">
    <property type="entry name" value="ACT_1ZPV"/>
    <property type="match status" value="1"/>
</dbReference>
<dbReference type="RefSeq" id="WP_022864895.1">
    <property type="nucleotide sequence ID" value="NZ_CAUPGC010000002.1"/>
</dbReference>
<dbReference type="InterPro" id="IPR022986">
    <property type="entry name" value="UPF0237_ACT"/>
</dbReference>
<dbReference type="EMBL" id="LSDN01000005">
    <property type="protein sequence ID" value="KXB81804.1"/>
    <property type="molecule type" value="Genomic_DNA"/>
</dbReference>
<dbReference type="InterPro" id="IPR045865">
    <property type="entry name" value="ACT-like_dom_sf"/>
</dbReference>
<proteinExistence type="inferred from homology"/>
<dbReference type="PROSITE" id="PS51671">
    <property type="entry name" value="ACT"/>
    <property type="match status" value="1"/>
</dbReference>
<comment type="similarity">
    <text evidence="1">Belongs to the UPF0237 family.</text>
</comment>
<evidence type="ECO:0000256" key="1">
    <source>
        <dbReference type="HAMAP-Rule" id="MF_01054"/>
    </source>
</evidence>
<protein>
    <recommendedName>
        <fullName evidence="1">UPF0237 protein HMPREF1862_00231</fullName>
    </recommendedName>
</protein>
<accession>A0AB34X1B5</accession>
<dbReference type="GeneID" id="78352633"/>
<comment type="caution">
    <text evidence="3">The sequence shown here is derived from an EMBL/GenBank/DDBJ whole genome shotgun (WGS) entry which is preliminary data.</text>
</comment>
<dbReference type="InterPro" id="IPR050990">
    <property type="entry name" value="UPF0237/GcvR_regulator"/>
</dbReference>
<dbReference type="Proteomes" id="UP000070572">
    <property type="component" value="Unassembled WGS sequence"/>
</dbReference>
<name>A0AB34X1B5_9ACTO</name>
<dbReference type="PANTHER" id="PTHR34875">
    <property type="entry name" value="UPF0237 PROTEIN MJ1558"/>
    <property type="match status" value="1"/>
</dbReference>
<dbReference type="HAMAP" id="MF_01054">
    <property type="entry name" value="UPF0237"/>
    <property type="match status" value="1"/>
</dbReference>
<sequence length="109" mass="12192">MKKPGSRNREIAGKERKLKHVKAIMTVTGIDHTGIIAAVSQALAQNQVNITNVSQTLMDEYFTMIMQLEFDENQIGLAQVQVAMAPVEEAERLVIKVQAEELFNAMHKL</sequence>
<dbReference type="Pfam" id="PF13740">
    <property type="entry name" value="ACT_6"/>
    <property type="match status" value="1"/>
</dbReference>
<reference evidence="3 4" key="1">
    <citation type="submission" date="2016-01" db="EMBL/GenBank/DDBJ databases">
        <authorList>
            <person name="Mitreva M."/>
            <person name="Pepin K.H."/>
            <person name="Mihindukulasuriya K.A."/>
            <person name="Fulton R."/>
            <person name="Fronick C."/>
            <person name="O'Laughlin M."/>
            <person name="Miner T."/>
            <person name="Herter B."/>
            <person name="Rosa B.A."/>
            <person name="Cordes M."/>
            <person name="Tomlinson C."/>
            <person name="Wollam A."/>
            <person name="Palsikar V.B."/>
            <person name="Mardis E.R."/>
            <person name="Wilson R.K."/>
        </authorList>
    </citation>
    <scope>NUCLEOTIDE SEQUENCE [LARGE SCALE GENOMIC DNA]</scope>
    <source>
        <strain evidence="3 4">DNF00696</strain>
    </source>
</reference>
<evidence type="ECO:0000313" key="3">
    <source>
        <dbReference type="EMBL" id="KXB81804.1"/>
    </source>
</evidence>